<accession>A0A1K0G9D1</accession>
<name>A0A1K0G9D1_9BASI</name>
<keyword evidence="1" id="KW-0732">Signal</keyword>
<evidence type="ECO:0000313" key="3">
    <source>
        <dbReference type="Proteomes" id="UP000179920"/>
    </source>
</evidence>
<organism evidence="2 3">
    <name type="scientific">Ustilago bromivora</name>
    <dbReference type="NCBI Taxonomy" id="307758"/>
    <lineage>
        <taxon>Eukaryota</taxon>
        <taxon>Fungi</taxon>
        <taxon>Dikarya</taxon>
        <taxon>Basidiomycota</taxon>
        <taxon>Ustilaginomycotina</taxon>
        <taxon>Ustilaginomycetes</taxon>
        <taxon>Ustilaginales</taxon>
        <taxon>Ustilaginaceae</taxon>
        <taxon>Ustilago</taxon>
    </lineage>
</organism>
<reference evidence="3" key="1">
    <citation type="submission" date="2016-04" db="EMBL/GenBank/DDBJ databases">
        <authorList>
            <person name="Guldener U."/>
            <person name="Guldener U."/>
        </authorList>
    </citation>
    <scope>NUCLEOTIDE SEQUENCE [LARGE SCALE GENOMIC DNA]</scope>
    <source>
        <strain evidence="3">UB2112</strain>
    </source>
</reference>
<feature type="chain" id="PRO_5009664234" evidence="1">
    <location>
        <begin position="35"/>
        <end position="103"/>
    </location>
</feature>
<protein>
    <submittedName>
        <fullName evidence="2">Uncharacterized protein</fullName>
    </submittedName>
</protein>
<evidence type="ECO:0000256" key="1">
    <source>
        <dbReference type="SAM" id="SignalP"/>
    </source>
</evidence>
<feature type="signal peptide" evidence="1">
    <location>
        <begin position="1"/>
        <end position="34"/>
    </location>
</feature>
<dbReference type="OrthoDB" id="10423660at2759"/>
<dbReference type="AlphaFoldDB" id="A0A1K0G9D1"/>
<dbReference type="EMBL" id="LT558130">
    <property type="protein sequence ID" value="SAM84405.1"/>
    <property type="molecule type" value="Genomic_DNA"/>
</dbReference>
<gene>
    <name evidence="2" type="ORF">UBRO_05645</name>
</gene>
<sequence length="103" mass="11178">MVKTVRLGTIQSTSLTFRAAVLLLLLSFVAATFAAPIGEERGRDTLVERSDLLVGDRAERVVIKRNPYPEPDPIPGPEPAAKIVKHVKPLCEGPICNHAAFYG</sequence>
<proteinExistence type="predicted"/>
<evidence type="ECO:0000313" key="2">
    <source>
        <dbReference type="EMBL" id="SAM84405.1"/>
    </source>
</evidence>
<dbReference type="Proteomes" id="UP000179920">
    <property type="component" value="Chromosome XIV"/>
</dbReference>